<organism evidence="14 16">
    <name type="scientific">Arsenophonus nasoniae</name>
    <name type="common">son-killer infecting Nasonia vitripennis</name>
    <dbReference type="NCBI Taxonomy" id="638"/>
    <lineage>
        <taxon>Bacteria</taxon>
        <taxon>Pseudomonadati</taxon>
        <taxon>Pseudomonadota</taxon>
        <taxon>Gammaproteobacteria</taxon>
        <taxon>Enterobacterales</taxon>
        <taxon>Morganellaceae</taxon>
        <taxon>Arsenophonus</taxon>
    </lineage>
</organism>
<evidence type="ECO:0000256" key="2">
    <source>
        <dbReference type="ARBA" id="ARBA00010982"/>
    </source>
</evidence>
<dbReference type="InterPro" id="IPR050215">
    <property type="entry name" value="Thiolase-like_sf_Thiolase"/>
</dbReference>
<dbReference type="NCBIfam" id="TIGR02445">
    <property type="entry name" value="fadA"/>
    <property type="match status" value="1"/>
</dbReference>
<evidence type="ECO:0000256" key="7">
    <source>
        <dbReference type="ARBA" id="ARBA00023098"/>
    </source>
</evidence>
<keyword evidence="7" id="KW-0443">Lipid metabolism</keyword>
<dbReference type="PANTHER" id="PTHR43853">
    <property type="entry name" value="3-KETOACYL-COA THIOLASE, PEROXISOMAL"/>
    <property type="match status" value="1"/>
</dbReference>
<dbReference type="RefSeq" id="WP_280624731.1">
    <property type="nucleotide sequence ID" value="NZ_CP123498.1"/>
</dbReference>
<evidence type="ECO:0000256" key="3">
    <source>
        <dbReference type="ARBA" id="ARBA00022490"/>
    </source>
</evidence>
<feature type="active site" description="Proton acceptor" evidence="10">
    <location>
        <position position="345"/>
    </location>
</feature>
<dbReference type="GO" id="GO:0010124">
    <property type="term" value="P:phenylacetate catabolic process"/>
    <property type="evidence" value="ECO:0007669"/>
    <property type="project" value="TreeGrafter"/>
</dbReference>
<dbReference type="InterPro" id="IPR020615">
    <property type="entry name" value="Thiolase_acyl_enz_int_AS"/>
</dbReference>
<dbReference type="InterPro" id="IPR012805">
    <property type="entry name" value="FadA"/>
</dbReference>
<sequence length="390" mass="41946">MENIVIIDSIRTPMGRSKGGAFRQVRAEELSAHLMTQLLSRNPALNNNKNDIDDIIWGCVQQTLEQGFNIARNAALLTDIPHTVPAVTVNRLCGSSMQALHDAARFIMSGDANVVLVGGVEHMGHVPMTHGIDLNSKIAVHVSTASASMGLTAEMLTRQYQISRVEQDEFALRSHQRAAEATKQGWFNDEIVATVGHDIDGNLVAIKQDEVIRFDANLASLATLSPVFDPVCGSITAGNSSALSDGASSILVTSEKYAKTRELRIRAKIRSMSVIGCDPAIMGYGPVPATTMALKRAKLTLQDIDVFEINEAFAAQALACLKDLHLIDKIDEKVNLHGGAIALGHPLGCSGARIITSLLNVMERKDAQFGLATMCIGFGQGIATLIERIK</sequence>
<keyword evidence="4 11" id="KW-0808">Transferase</keyword>
<proteinExistence type="inferred from homology"/>
<dbReference type="AlphaFoldDB" id="A0AA95GHB9"/>
<evidence type="ECO:0000256" key="1">
    <source>
        <dbReference type="ARBA" id="ARBA00005189"/>
    </source>
</evidence>
<dbReference type="GO" id="GO:0006635">
    <property type="term" value="P:fatty acid beta-oxidation"/>
    <property type="evidence" value="ECO:0007669"/>
    <property type="project" value="TreeGrafter"/>
</dbReference>
<evidence type="ECO:0000256" key="5">
    <source>
        <dbReference type="ARBA" id="ARBA00022832"/>
    </source>
</evidence>
<evidence type="ECO:0000256" key="6">
    <source>
        <dbReference type="ARBA" id="ARBA00022963"/>
    </source>
</evidence>
<evidence type="ECO:0000256" key="11">
    <source>
        <dbReference type="RuleBase" id="RU003557"/>
    </source>
</evidence>
<dbReference type="CDD" id="cd00751">
    <property type="entry name" value="thiolase"/>
    <property type="match status" value="1"/>
</dbReference>
<feature type="domain" description="Thiolase C-terminal" evidence="13">
    <location>
        <begin position="264"/>
        <end position="388"/>
    </location>
</feature>
<dbReference type="InterPro" id="IPR016039">
    <property type="entry name" value="Thiolase-like"/>
</dbReference>
<evidence type="ECO:0000259" key="13">
    <source>
        <dbReference type="Pfam" id="PF02803"/>
    </source>
</evidence>
<evidence type="ECO:0000256" key="4">
    <source>
        <dbReference type="ARBA" id="ARBA00022679"/>
    </source>
</evidence>
<accession>A0AA95GHB9</accession>
<dbReference type="NCBIfam" id="NF006510">
    <property type="entry name" value="PRK08947.1"/>
    <property type="match status" value="1"/>
</dbReference>
<evidence type="ECO:0000256" key="8">
    <source>
        <dbReference type="ARBA" id="ARBA00023315"/>
    </source>
</evidence>
<evidence type="ECO:0000313" key="16">
    <source>
        <dbReference type="Proteomes" id="UP001177597"/>
    </source>
</evidence>
<dbReference type="InterPro" id="IPR020616">
    <property type="entry name" value="Thiolase_N"/>
</dbReference>
<dbReference type="EMBL" id="CP123498">
    <property type="protein sequence ID" value="WGL95914.1"/>
    <property type="molecule type" value="Genomic_DNA"/>
</dbReference>
<dbReference type="EMBL" id="CP123504">
    <property type="protein sequence ID" value="WGM01177.1"/>
    <property type="molecule type" value="Genomic_DNA"/>
</dbReference>
<dbReference type="PROSITE" id="PS00099">
    <property type="entry name" value="THIOLASE_3"/>
    <property type="match status" value="1"/>
</dbReference>
<evidence type="ECO:0000256" key="9">
    <source>
        <dbReference type="ARBA" id="ARBA00024073"/>
    </source>
</evidence>
<comment type="pathway">
    <text evidence="1">Lipid metabolism.</text>
</comment>
<feature type="active site" description="Acyl-thioester intermediate" evidence="10">
    <location>
        <position position="93"/>
    </location>
</feature>
<dbReference type="PROSITE" id="PS00737">
    <property type="entry name" value="THIOLASE_2"/>
    <property type="match status" value="1"/>
</dbReference>
<dbReference type="InterPro" id="IPR020613">
    <property type="entry name" value="Thiolase_CS"/>
</dbReference>
<dbReference type="PANTHER" id="PTHR43853:SF11">
    <property type="entry name" value="3-KETOACYL-COA THIOLASE FADA"/>
    <property type="match status" value="1"/>
</dbReference>
<reference evidence="14" key="1">
    <citation type="submission" date="2023-04" db="EMBL/GenBank/DDBJ databases">
        <title>Genome dynamics across the evolutionary transition to endosymbiosis.</title>
        <authorList>
            <person name="Siozios S."/>
            <person name="Nadal-Jimenez P."/>
            <person name="Azagi T."/>
            <person name="Sprong H."/>
            <person name="Frost C.L."/>
            <person name="Parratt S.R."/>
            <person name="Taylor G."/>
            <person name="Brettell L."/>
            <person name="Lew K.C."/>
            <person name="Croft L."/>
            <person name="King K.C."/>
            <person name="Brockhurst M.A."/>
            <person name="Hypsa V."/>
            <person name="Novakova E."/>
            <person name="Darby A.C."/>
            <person name="Hurst G.D.D."/>
        </authorList>
    </citation>
    <scope>NUCLEOTIDE SEQUENCE</scope>
    <source>
        <strain evidence="14">AIh</strain>
        <strain evidence="15">APv</strain>
    </source>
</reference>
<dbReference type="EC" id="2.3.1.16" evidence="9"/>
<evidence type="ECO:0000256" key="10">
    <source>
        <dbReference type="PIRSR" id="PIRSR000429-1"/>
    </source>
</evidence>
<dbReference type="SUPFAM" id="SSF53901">
    <property type="entry name" value="Thiolase-like"/>
    <property type="match status" value="2"/>
</dbReference>
<dbReference type="InterPro" id="IPR020610">
    <property type="entry name" value="Thiolase_AS"/>
</dbReference>
<evidence type="ECO:0000313" key="15">
    <source>
        <dbReference type="EMBL" id="WGM01177.1"/>
    </source>
</evidence>
<dbReference type="Pfam" id="PF00108">
    <property type="entry name" value="Thiolase_N"/>
    <property type="match status" value="1"/>
</dbReference>
<dbReference type="FunFam" id="3.40.47.10:FF:000010">
    <property type="entry name" value="Acetyl-CoA acetyltransferase (Thiolase)"/>
    <property type="match status" value="1"/>
</dbReference>
<evidence type="ECO:0000313" key="14">
    <source>
        <dbReference type="EMBL" id="WGL95914.1"/>
    </source>
</evidence>
<dbReference type="Proteomes" id="UP001177595">
    <property type="component" value="Chromosome"/>
</dbReference>
<feature type="domain" description="Thiolase N-terminal" evidence="12">
    <location>
        <begin position="4"/>
        <end position="255"/>
    </location>
</feature>
<gene>
    <name evidence="14" type="primary">fadA</name>
    <name evidence="14" type="ORF">QE207_04825</name>
    <name evidence="15" type="ORF">QE210_15330</name>
</gene>
<dbReference type="GO" id="GO:0005737">
    <property type="term" value="C:cytoplasm"/>
    <property type="evidence" value="ECO:0007669"/>
    <property type="project" value="InterPro"/>
</dbReference>
<keyword evidence="5" id="KW-0276">Fatty acid metabolism</keyword>
<dbReference type="InterPro" id="IPR002155">
    <property type="entry name" value="Thiolase"/>
</dbReference>
<keyword evidence="3" id="KW-0963">Cytoplasm</keyword>
<name>A0AA95GHB9_9GAMM</name>
<dbReference type="Gene3D" id="3.40.47.10">
    <property type="match status" value="2"/>
</dbReference>
<dbReference type="NCBIfam" id="TIGR01930">
    <property type="entry name" value="AcCoA-C-Actrans"/>
    <property type="match status" value="1"/>
</dbReference>
<comment type="similarity">
    <text evidence="2 11">Belongs to the thiolase-like superfamily. Thiolase family.</text>
</comment>
<keyword evidence="8 11" id="KW-0012">Acyltransferase</keyword>
<dbReference type="PIRSF" id="PIRSF000429">
    <property type="entry name" value="Ac-CoA_Ac_transf"/>
    <property type="match status" value="1"/>
</dbReference>
<dbReference type="Proteomes" id="UP001177597">
    <property type="component" value="Chromosome"/>
</dbReference>
<protein>
    <recommendedName>
        <fullName evidence="9">acetyl-CoA C-acyltransferase</fullName>
        <ecNumber evidence="9">2.3.1.16</ecNumber>
    </recommendedName>
</protein>
<dbReference type="PROSITE" id="PS00098">
    <property type="entry name" value="THIOLASE_1"/>
    <property type="match status" value="1"/>
</dbReference>
<dbReference type="InterPro" id="IPR020617">
    <property type="entry name" value="Thiolase_C"/>
</dbReference>
<dbReference type="Pfam" id="PF02803">
    <property type="entry name" value="Thiolase_C"/>
    <property type="match status" value="1"/>
</dbReference>
<feature type="active site" description="Proton acceptor" evidence="10">
    <location>
        <position position="375"/>
    </location>
</feature>
<keyword evidence="6" id="KW-0442">Lipid degradation</keyword>
<dbReference type="GO" id="GO:0003988">
    <property type="term" value="F:acetyl-CoA C-acyltransferase activity"/>
    <property type="evidence" value="ECO:0007669"/>
    <property type="project" value="UniProtKB-EC"/>
</dbReference>
<evidence type="ECO:0000259" key="12">
    <source>
        <dbReference type="Pfam" id="PF00108"/>
    </source>
</evidence>